<dbReference type="Proteomes" id="UP000185839">
    <property type="component" value="Unassembled WGS sequence"/>
</dbReference>
<dbReference type="EMBL" id="FTOI01000004">
    <property type="protein sequence ID" value="SIS68781.1"/>
    <property type="molecule type" value="Genomic_DNA"/>
</dbReference>
<protein>
    <submittedName>
        <fullName evidence="1">Uncharacterized protein</fullName>
    </submittedName>
</protein>
<reference evidence="2" key="1">
    <citation type="submission" date="2017-01" db="EMBL/GenBank/DDBJ databases">
        <authorList>
            <person name="Varghese N."/>
            <person name="Submissions S."/>
        </authorList>
    </citation>
    <scope>NUCLEOTIDE SEQUENCE [LARGE SCALE GENOMIC DNA]</scope>
    <source>
        <strain evidence="2">DSM 23145</strain>
    </source>
</reference>
<evidence type="ECO:0000313" key="2">
    <source>
        <dbReference type="Proteomes" id="UP000185839"/>
    </source>
</evidence>
<dbReference type="OrthoDB" id="1377330at2"/>
<accession>A0A1N7L4S1</accession>
<keyword evidence="2" id="KW-1185">Reference proteome</keyword>
<organism evidence="1 2">
    <name type="scientific">Kaistella chaponensis</name>
    <dbReference type="NCBI Taxonomy" id="713588"/>
    <lineage>
        <taxon>Bacteria</taxon>
        <taxon>Pseudomonadati</taxon>
        <taxon>Bacteroidota</taxon>
        <taxon>Flavobacteriia</taxon>
        <taxon>Flavobacteriales</taxon>
        <taxon>Weeksellaceae</taxon>
        <taxon>Chryseobacterium group</taxon>
        <taxon>Kaistella</taxon>
    </lineage>
</organism>
<dbReference type="AlphaFoldDB" id="A0A1N7L4S1"/>
<gene>
    <name evidence="1" type="ORF">SAMN05421789_104217</name>
</gene>
<dbReference type="RefSeq" id="WP_076386418.1">
    <property type="nucleotide sequence ID" value="NZ_FTOI01000004.1"/>
</dbReference>
<sequence length="106" mass="12303">MNIENLIEEQSKFEPYLKDTDYTFIGPVDQNLFEPFMKNANLIAPIKGYSRKIKDFMSDKSAVSTALALLPIGTELRIYVIIDKSEDILFHSTIEEYCERMKITYP</sequence>
<name>A0A1N7L4S1_9FLAO</name>
<evidence type="ECO:0000313" key="1">
    <source>
        <dbReference type="EMBL" id="SIS68781.1"/>
    </source>
</evidence>
<dbReference type="STRING" id="713588.SAMN05421789_104217"/>
<proteinExistence type="predicted"/>